<evidence type="ECO:0000313" key="2">
    <source>
        <dbReference type="Proteomes" id="UP001054821"/>
    </source>
</evidence>
<keyword evidence="1" id="KW-0496">Mitochondrion</keyword>
<sequence>MSLDSPNQYPLSTQHIMMDRYEQDLNPMSFTYQSSFDHHPLIDEYGRANPEIIRTSSNQPYSWKPFLRGRLTEGSPSSNYFNFLLLVWRAELKAVLFSNELQFDPIVSSVSSFFSVRFGS</sequence>
<geneLocation type="mitochondrion" evidence="1"/>
<accession>A0AAD4YJX1</accession>
<reference evidence="1 2" key="1">
    <citation type="journal article" date="2022" name="G3 (Bethesda)">
        <title>Whole-genome sequence and methylome profiling of the almond [Prunus dulcis (Mill.) D.A. Webb] cultivar 'Nonpareil'.</title>
        <authorList>
            <person name="D'Amico-Willman K.M."/>
            <person name="Ouma W.Z."/>
            <person name="Meulia T."/>
            <person name="Sideli G.M."/>
            <person name="Gradziel T.M."/>
            <person name="Fresnedo-Ramirez J."/>
        </authorList>
    </citation>
    <scope>NUCLEOTIDE SEQUENCE [LARGE SCALE GENOMIC DNA]</scope>
    <source>
        <strain evidence="1">Clone GOH B32 T37-40</strain>
    </source>
</reference>
<gene>
    <name evidence="1" type="ORF">L3X38_000225</name>
</gene>
<proteinExistence type="predicted"/>
<keyword evidence="2" id="KW-1185">Reference proteome</keyword>
<organism evidence="1 2">
    <name type="scientific">Prunus dulcis</name>
    <name type="common">Almond</name>
    <name type="synonym">Amygdalus dulcis</name>
    <dbReference type="NCBI Taxonomy" id="3755"/>
    <lineage>
        <taxon>Eukaryota</taxon>
        <taxon>Viridiplantae</taxon>
        <taxon>Streptophyta</taxon>
        <taxon>Embryophyta</taxon>
        <taxon>Tracheophyta</taxon>
        <taxon>Spermatophyta</taxon>
        <taxon>Magnoliopsida</taxon>
        <taxon>eudicotyledons</taxon>
        <taxon>Gunneridae</taxon>
        <taxon>Pentapetalae</taxon>
        <taxon>rosids</taxon>
        <taxon>fabids</taxon>
        <taxon>Rosales</taxon>
        <taxon>Rosaceae</taxon>
        <taxon>Amygdaloideae</taxon>
        <taxon>Amygdaleae</taxon>
        <taxon>Prunus</taxon>
    </lineage>
</organism>
<evidence type="ECO:0000313" key="1">
    <source>
        <dbReference type="EMBL" id="KAI5311499.1"/>
    </source>
</evidence>
<name>A0AAD4YJX1_PRUDU</name>
<protein>
    <submittedName>
        <fullName evidence="1">Uncharacterized protein</fullName>
    </submittedName>
</protein>
<dbReference type="Proteomes" id="UP001054821">
    <property type="component" value="Mitochondrion MT"/>
</dbReference>
<dbReference type="AlphaFoldDB" id="A0AAD4YJX1"/>
<comment type="caution">
    <text evidence="1">The sequence shown here is derived from an EMBL/GenBank/DDBJ whole genome shotgun (WGS) entry which is preliminary data.</text>
</comment>
<dbReference type="EMBL" id="JAJFAZ020000010">
    <property type="protein sequence ID" value="KAI5311499.1"/>
    <property type="molecule type" value="Genomic_DNA"/>
</dbReference>